<reference evidence="1 2" key="1">
    <citation type="submission" date="2019-06" db="EMBL/GenBank/DDBJ databases">
        <title>Sequencing the genomes of 1000 actinobacteria strains.</title>
        <authorList>
            <person name="Klenk H.-P."/>
        </authorList>
    </citation>
    <scope>NUCLEOTIDE SEQUENCE [LARGE SCALE GENOMIC DNA]</scope>
    <source>
        <strain evidence="1 2">DSM 44826</strain>
    </source>
</reference>
<dbReference type="EMBL" id="VIWT01000001">
    <property type="protein sequence ID" value="TWF99944.1"/>
    <property type="molecule type" value="Genomic_DNA"/>
</dbReference>
<dbReference type="RefSeq" id="WP_170304958.1">
    <property type="nucleotide sequence ID" value="NZ_BAAAMZ010000021.1"/>
</dbReference>
<evidence type="ECO:0000313" key="2">
    <source>
        <dbReference type="Proteomes" id="UP000317940"/>
    </source>
</evidence>
<keyword evidence="2" id="KW-1185">Reference proteome</keyword>
<gene>
    <name evidence="1" type="ORF">FHX73_113804</name>
</gene>
<protein>
    <submittedName>
        <fullName evidence="1">Uncharacterized protein</fullName>
    </submittedName>
</protein>
<organism evidence="1 2">
    <name type="scientific">Kitasatospora viridis</name>
    <dbReference type="NCBI Taxonomy" id="281105"/>
    <lineage>
        <taxon>Bacteria</taxon>
        <taxon>Bacillati</taxon>
        <taxon>Actinomycetota</taxon>
        <taxon>Actinomycetes</taxon>
        <taxon>Kitasatosporales</taxon>
        <taxon>Streptomycetaceae</taxon>
        <taxon>Kitasatospora</taxon>
    </lineage>
</organism>
<dbReference type="AlphaFoldDB" id="A0A561UKQ7"/>
<accession>A0A561UKQ7</accession>
<dbReference type="Proteomes" id="UP000317940">
    <property type="component" value="Unassembled WGS sequence"/>
</dbReference>
<name>A0A561UKQ7_9ACTN</name>
<evidence type="ECO:0000313" key="1">
    <source>
        <dbReference type="EMBL" id="TWF99944.1"/>
    </source>
</evidence>
<sequence length="109" mass="11834">MGIWNSAVLLYGIPLPDDHDAAGWAGEELRDAILANHEGVSHATAGPYDQHTTYLCTDHADADMGKTKTIPAPDPAGQAERDARLHRACLELDYPDHPEPAWHLIASQS</sequence>
<proteinExistence type="predicted"/>
<comment type="caution">
    <text evidence="1">The sequence shown here is derived from an EMBL/GenBank/DDBJ whole genome shotgun (WGS) entry which is preliminary data.</text>
</comment>